<keyword evidence="5 7" id="KW-1133">Transmembrane helix</keyword>
<evidence type="ECO:0000256" key="3">
    <source>
        <dbReference type="ARBA" id="ARBA00022475"/>
    </source>
</evidence>
<keyword evidence="10" id="KW-1185">Reference proteome</keyword>
<accession>A0AAU0MZV8</accession>
<sequence>MPFEVLKDRNYALYLGGNTVSWIGTWMQRTAIGWLSWELTESASWVGAIVLAQYLPLVFIAPIFGVLIDRMDRRRYAIACLLLQILLNTGLFVIHALGLLNIYALLACCVLLGIGNAAYQPIRLTLIHDIAPPALLTQAISLNAVVFNVTRVVGPAIGGFSIGAFGVGGTFLINTFTFLGTLFALLVVHIRPSVRNTAAGSVLFQLLEGLRYIKSVPKFLELLILSVAIAAFGRGVLELLPAFAGGVYDRGSSGLATLMAVAGVGGVVAGVLLSGTSSRRSLVILITFGCALQGLFVMLLGLSTLFVLAVLSIFGIAAMSTLASIGMQAVLQADLDSAFRGRVVSIWGMTTVAGPAFGASILGALAQVTGLPAASILSGVVCTIVCIVVMWRSHFFPLGRDSTL</sequence>
<evidence type="ECO:0000313" key="10">
    <source>
        <dbReference type="Proteomes" id="UP001302477"/>
    </source>
</evidence>
<evidence type="ECO:0000256" key="2">
    <source>
        <dbReference type="ARBA" id="ARBA00022448"/>
    </source>
</evidence>
<evidence type="ECO:0000256" key="1">
    <source>
        <dbReference type="ARBA" id="ARBA00004651"/>
    </source>
</evidence>
<keyword evidence="6 7" id="KW-0472">Membrane</keyword>
<keyword evidence="4 7" id="KW-0812">Transmembrane</keyword>
<feature type="transmembrane region" description="Helical" evidence="7">
    <location>
        <begin position="162"/>
        <end position="188"/>
    </location>
</feature>
<evidence type="ECO:0000313" key="9">
    <source>
        <dbReference type="EMBL" id="WOX05271.1"/>
    </source>
</evidence>
<dbReference type="RefSeq" id="WP_318953745.1">
    <property type="nucleotide sequence ID" value="NZ_CP137555.1"/>
</dbReference>
<dbReference type="GO" id="GO:0022857">
    <property type="term" value="F:transmembrane transporter activity"/>
    <property type="evidence" value="ECO:0007669"/>
    <property type="project" value="InterPro"/>
</dbReference>
<evidence type="ECO:0000256" key="4">
    <source>
        <dbReference type="ARBA" id="ARBA00022692"/>
    </source>
</evidence>
<feature type="transmembrane region" description="Helical" evidence="7">
    <location>
        <begin position="371"/>
        <end position="391"/>
    </location>
</feature>
<keyword evidence="3" id="KW-1003">Cell membrane</keyword>
<reference evidence="9 10" key="1">
    <citation type="submission" date="2023-10" db="EMBL/GenBank/DDBJ databases">
        <title>Description of Microbulbifer bruguierae sp. nov., isolated from the sediments of mangrove plant Bruguiera sexangula and comparative genomic analyses of the genus Microbulbifer.</title>
        <authorList>
            <person name="Long M."/>
        </authorList>
    </citation>
    <scope>NUCLEOTIDE SEQUENCE [LARGE SCALE GENOMIC DNA]</scope>
    <source>
        <strain evidence="9 10">SPO729</strain>
    </source>
</reference>
<protein>
    <submittedName>
        <fullName evidence="9">MFS transporter</fullName>
    </submittedName>
</protein>
<dbReference type="GO" id="GO:0005886">
    <property type="term" value="C:plasma membrane"/>
    <property type="evidence" value="ECO:0007669"/>
    <property type="project" value="UniProtKB-SubCell"/>
</dbReference>
<feature type="transmembrane region" description="Helical" evidence="7">
    <location>
        <begin position="255"/>
        <end position="275"/>
    </location>
</feature>
<feature type="transmembrane region" description="Helical" evidence="7">
    <location>
        <begin position="100"/>
        <end position="119"/>
    </location>
</feature>
<keyword evidence="2" id="KW-0813">Transport</keyword>
<evidence type="ECO:0000256" key="5">
    <source>
        <dbReference type="ARBA" id="ARBA00022989"/>
    </source>
</evidence>
<comment type="subcellular location">
    <subcellularLocation>
        <location evidence="1">Cell membrane</location>
        <topology evidence="1">Multi-pass membrane protein</topology>
    </subcellularLocation>
</comment>
<dbReference type="PROSITE" id="PS50850">
    <property type="entry name" value="MFS"/>
    <property type="match status" value="1"/>
</dbReference>
<feature type="transmembrane region" description="Helical" evidence="7">
    <location>
        <begin position="343"/>
        <end position="365"/>
    </location>
</feature>
<feature type="transmembrane region" description="Helical" evidence="7">
    <location>
        <begin position="306"/>
        <end position="331"/>
    </location>
</feature>
<proteinExistence type="predicted"/>
<dbReference type="InterPro" id="IPR020846">
    <property type="entry name" value="MFS_dom"/>
</dbReference>
<dbReference type="PANTHER" id="PTHR23513">
    <property type="entry name" value="INTEGRAL MEMBRANE EFFLUX PROTEIN-RELATED"/>
    <property type="match status" value="1"/>
</dbReference>
<feature type="transmembrane region" description="Helical" evidence="7">
    <location>
        <begin position="76"/>
        <end position="94"/>
    </location>
</feature>
<dbReference type="AlphaFoldDB" id="A0AAU0MZV8"/>
<dbReference type="InterPro" id="IPR010290">
    <property type="entry name" value="TM_effector"/>
</dbReference>
<organism evidence="9 10">
    <name type="scientific">Microbulbifer pacificus</name>
    <dbReference type="NCBI Taxonomy" id="407164"/>
    <lineage>
        <taxon>Bacteria</taxon>
        <taxon>Pseudomonadati</taxon>
        <taxon>Pseudomonadota</taxon>
        <taxon>Gammaproteobacteria</taxon>
        <taxon>Cellvibrionales</taxon>
        <taxon>Microbulbiferaceae</taxon>
        <taxon>Microbulbifer</taxon>
    </lineage>
</organism>
<dbReference type="InterPro" id="IPR001958">
    <property type="entry name" value="Tet-R_TetA/multi-R_MdtG-like"/>
</dbReference>
<feature type="transmembrane region" description="Helical" evidence="7">
    <location>
        <begin position="219"/>
        <end position="243"/>
    </location>
</feature>
<name>A0AAU0MZV8_9GAMM</name>
<evidence type="ECO:0000256" key="6">
    <source>
        <dbReference type="ARBA" id="ARBA00023136"/>
    </source>
</evidence>
<dbReference type="Pfam" id="PF05977">
    <property type="entry name" value="MFS_3"/>
    <property type="match status" value="1"/>
</dbReference>
<dbReference type="InterPro" id="IPR036259">
    <property type="entry name" value="MFS_trans_sf"/>
</dbReference>
<dbReference type="SUPFAM" id="SSF103473">
    <property type="entry name" value="MFS general substrate transporter"/>
    <property type="match status" value="1"/>
</dbReference>
<dbReference type="PRINTS" id="PR01035">
    <property type="entry name" value="TCRTETA"/>
</dbReference>
<dbReference type="EMBL" id="CP137555">
    <property type="protein sequence ID" value="WOX05271.1"/>
    <property type="molecule type" value="Genomic_DNA"/>
</dbReference>
<feature type="domain" description="Major facilitator superfamily (MFS) profile" evidence="8">
    <location>
        <begin position="1"/>
        <end position="404"/>
    </location>
</feature>
<feature type="transmembrane region" description="Helical" evidence="7">
    <location>
        <begin position="12"/>
        <end position="37"/>
    </location>
</feature>
<dbReference type="KEGG" id="mpaf:R5R33_16220"/>
<dbReference type="PANTHER" id="PTHR23513:SF6">
    <property type="entry name" value="MAJOR FACILITATOR SUPERFAMILY ASSOCIATED DOMAIN-CONTAINING PROTEIN"/>
    <property type="match status" value="1"/>
</dbReference>
<dbReference type="CDD" id="cd06173">
    <property type="entry name" value="MFS_MefA_like"/>
    <property type="match status" value="1"/>
</dbReference>
<dbReference type="Gene3D" id="1.20.1250.20">
    <property type="entry name" value="MFS general substrate transporter like domains"/>
    <property type="match status" value="1"/>
</dbReference>
<feature type="transmembrane region" description="Helical" evidence="7">
    <location>
        <begin position="282"/>
        <end position="300"/>
    </location>
</feature>
<evidence type="ECO:0000259" key="8">
    <source>
        <dbReference type="PROSITE" id="PS50850"/>
    </source>
</evidence>
<evidence type="ECO:0000256" key="7">
    <source>
        <dbReference type="SAM" id="Phobius"/>
    </source>
</evidence>
<feature type="transmembrane region" description="Helical" evidence="7">
    <location>
        <begin position="43"/>
        <end position="64"/>
    </location>
</feature>
<gene>
    <name evidence="9" type="ORF">R5R33_16220</name>
</gene>
<dbReference type="Proteomes" id="UP001302477">
    <property type="component" value="Chromosome"/>
</dbReference>